<sequence length="358" mass="40884">MRIDDAAFERCLVMYDRRLNVTFALLETWSMDDRKRLLQNLQVLEHASLAPTTLPLQVLHFNHLRLDSVNRDLLEKSARIRSALDLEPSNVRTPERMEGYSDLGKTTLELTKMAETAAGLEMAFDEQQELVLGLEDFHLQYWTALAQGDHVPERKAAIYTEIQEGLKPLPFQMLYSQRRMRMQSAINQSLIQTVYSLTASRDNRLNFEAAEAARRDSSDMRVIAWVTMCFLPATFVAAKTFFSTTFFDWRAPTWQDRVLTSVWIYCVTSGGLILVVILLWHLFSRAVNKKRAERLKIDEKPSRQSTLYDVDGDQEHSRLDSHDLGGEDVIQSWGNTGDQSSRRAHSQSPPAVGGAESV</sequence>
<comment type="caution">
    <text evidence="1">The sequence shown here is derived from an EMBL/GenBank/DDBJ whole genome shotgun (WGS) entry which is preliminary data.</text>
</comment>
<name>A0ACC3NUM6_9PEZI</name>
<organism evidence="1 2">
    <name type="scientific">Vermiconidia calcicola</name>
    <dbReference type="NCBI Taxonomy" id="1690605"/>
    <lineage>
        <taxon>Eukaryota</taxon>
        <taxon>Fungi</taxon>
        <taxon>Dikarya</taxon>
        <taxon>Ascomycota</taxon>
        <taxon>Pezizomycotina</taxon>
        <taxon>Dothideomycetes</taxon>
        <taxon>Dothideomycetidae</taxon>
        <taxon>Mycosphaerellales</taxon>
        <taxon>Extremaceae</taxon>
        <taxon>Vermiconidia</taxon>
    </lineage>
</organism>
<evidence type="ECO:0000313" key="1">
    <source>
        <dbReference type="EMBL" id="KAK3722548.1"/>
    </source>
</evidence>
<dbReference type="EMBL" id="JAUTXU010000013">
    <property type="protein sequence ID" value="KAK3722548.1"/>
    <property type="molecule type" value="Genomic_DNA"/>
</dbReference>
<evidence type="ECO:0000313" key="2">
    <source>
        <dbReference type="Proteomes" id="UP001281147"/>
    </source>
</evidence>
<reference evidence="1" key="1">
    <citation type="submission" date="2023-07" db="EMBL/GenBank/DDBJ databases">
        <title>Black Yeasts Isolated from many extreme environments.</title>
        <authorList>
            <person name="Coleine C."/>
            <person name="Stajich J.E."/>
            <person name="Selbmann L."/>
        </authorList>
    </citation>
    <scope>NUCLEOTIDE SEQUENCE</scope>
    <source>
        <strain evidence="1">CCFEE 5714</strain>
    </source>
</reference>
<gene>
    <name evidence="1" type="ORF">LTR37_002540</name>
</gene>
<proteinExistence type="predicted"/>
<dbReference type="Proteomes" id="UP001281147">
    <property type="component" value="Unassembled WGS sequence"/>
</dbReference>
<accession>A0ACC3NUM6</accession>
<keyword evidence="2" id="KW-1185">Reference proteome</keyword>
<protein>
    <submittedName>
        <fullName evidence="1">Uncharacterized protein</fullName>
    </submittedName>
</protein>